<dbReference type="Proteomes" id="UP000619293">
    <property type="component" value="Unassembled WGS sequence"/>
</dbReference>
<reference evidence="1 2" key="1">
    <citation type="submission" date="2021-01" db="EMBL/GenBank/DDBJ databases">
        <title>Whole genome shotgun sequence of Catellatospora chokoriensis NBRC 107358.</title>
        <authorList>
            <person name="Komaki H."/>
            <person name="Tamura T."/>
        </authorList>
    </citation>
    <scope>NUCLEOTIDE SEQUENCE [LARGE SCALE GENOMIC DNA]</scope>
    <source>
        <strain evidence="1 2">NBRC 107358</strain>
    </source>
</reference>
<dbReference type="InterPro" id="IPR014718">
    <property type="entry name" value="GH-type_carb-bd"/>
</dbReference>
<dbReference type="RefSeq" id="WP_191839709.1">
    <property type="nucleotide sequence ID" value="NZ_BAAALB010000009.1"/>
</dbReference>
<sequence>MVTDAPVALRAVLDAAHGGRWTSLSGGGREWLWSRPGTGRDAVAPGDDFVDAGGLEECLPTVRGLPDHGDLWSRPWQRSPAEVGFGGGPGRLMTGGGPGRLVADDGPVRLVAHGEGTGAPADLREPTYPGGVMTIARPAFTLTRRVGEHSGAIVADYTLAADPGHRFVWAAHALLDLSTAARLDAPDGTTTRLYPEAAPLLAEPWPDDLPWREGPWPAPAGLALDRFGPDDGTALGAILTDCPTVHVTDGPDRLTLHLDCDGQPRSTALWRNLRGWPQPGPYRSIGVEPMLGAAFDLAGAGPGDTATVPASGQVSWRLTITAHRRGGTTP</sequence>
<evidence type="ECO:0008006" key="3">
    <source>
        <dbReference type="Google" id="ProtNLM"/>
    </source>
</evidence>
<accession>A0A8J3JZ81</accession>
<dbReference type="EMBL" id="BONG01000016">
    <property type="protein sequence ID" value="GIF89557.1"/>
    <property type="molecule type" value="Genomic_DNA"/>
</dbReference>
<evidence type="ECO:0000313" key="1">
    <source>
        <dbReference type="EMBL" id="GIF89557.1"/>
    </source>
</evidence>
<name>A0A8J3JZ81_9ACTN</name>
<gene>
    <name evidence="1" type="ORF">Cch02nite_30010</name>
</gene>
<dbReference type="AlphaFoldDB" id="A0A8J3JZ81"/>
<dbReference type="GO" id="GO:0030246">
    <property type="term" value="F:carbohydrate binding"/>
    <property type="evidence" value="ECO:0007669"/>
    <property type="project" value="InterPro"/>
</dbReference>
<evidence type="ECO:0000313" key="2">
    <source>
        <dbReference type="Proteomes" id="UP000619293"/>
    </source>
</evidence>
<protein>
    <recommendedName>
        <fullName evidence="3">Galactose mutarotase-like enzyme</fullName>
    </recommendedName>
</protein>
<organism evidence="1 2">
    <name type="scientific">Catellatospora chokoriensis</name>
    <dbReference type="NCBI Taxonomy" id="310353"/>
    <lineage>
        <taxon>Bacteria</taxon>
        <taxon>Bacillati</taxon>
        <taxon>Actinomycetota</taxon>
        <taxon>Actinomycetes</taxon>
        <taxon>Micromonosporales</taxon>
        <taxon>Micromonosporaceae</taxon>
        <taxon>Catellatospora</taxon>
    </lineage>
</organism>
<keyword evidence="2" id="KW-1185">Reference proteome</keyword>
<proteinExistence type="predicted"/>
<dbReference type="Gene3D" id="2.70.98.10">
    <property type="match status" value="1"/>
</dbReference>
<comment type="caution">
    <text evidence="1">The sequence shown here is derived from an EMBL/GenBank/DDBJ whole genome shotgun (WGS) entry which is preliminary data.</text>
</comment>